<feature type="chain" id="PRO_5045219058" evidence="2">
    <location>
        <begin position="30"/>
        <end position="375"/>
    </location>
</feature>
<sequence length="375" mass="39212">MLTRRQALIGAVAATGTAAGLASPLTAAAAPAGPLAHAPYAAGQGVPETLAEIAAPGQLVAAAEFPLDFVSVSWTGPKGGGVYRLEHNGRWGAWRPLVTGDADGRTQADPAGPANRLALFGAQKASRYEVKPPPLAENVLIVALNTTDGPLGVSSLSVSTSFATADCAFVNRAGWGADETLRFNPDGTERYPQAYFPVQALTVHHTAGDSLGPDHAATIRAIYYTHTITRDFGDIGYHLLIDPNGVVYEGRWSGEDGLPVFRSPLGDVPHMSNAAHAVGFNAANVGVSLLGDFTGRQPAAAQRRSLVKVLAALAKLCKVDPLGTVNYVNPISGATRTVAAISGHRDWNSTACPGDAFYPQLPSVRQEVARALRRR</sequence>
<dbReference type="CDD" id="cd06583">
    <property type="entry name" value="PGRP"/>
    <property type="match status" value="1"/>
</dbReference>
<evidence type="ECO:0000259" key="3">
    <source>
        <dbReference type="SMART" id="SM00701"/>
    </source>
</evidence>
<organism evidence="4 5">
    <name type="scientific">Kribbella deserti</name>
    <dbReference type="NCBI Taxonomy" id="1926257"/>
    <lineage>
        <taxon>Bacteria</taxon>
        <taxon>Bacillati</taxon>
        <taxon>Actinomycetota</taxon>
        <taxon>Actinomycetes</taxon>
        <taxon>Propionibacteriales</taxon>
        <taxon>Kribbellaceae</taxon>
        <taxon>Kribbella</taxon>
    </lineage>
</organism>
<protein>
    <submittedName>
        <fullName evidence="4">Peptidoglycan recognition family protein</fullName>
    </submittedName>
</protein>
<dbReference type="SUPFAM" id="SSF55846">
    <property type="entry name" value="N-acetylmuramoyl-L-alanine amidase-like"/>
    <property type="match status" value="1"/>
</dbReference>
<name>A0ABV6QM13_9ACTN</name>
<dbReference type="Pfam" id="PF01510">
    <property type="entry name" value="Amidase_2"/>
    <property type="match status" value="1"/>
</dbReference>
<evidence type="ECO:0000256" key="2">
    <source>
        <dbReference type="SAM" id="SignalP"/>
    </source>
</evidence>
<comment type="similarity">
    <text evidence="1">Belongs to the N-acetylmuramoyl-L-alanine amidase 2 family.</text>
</comment>
<comment type="caution">
    <text evidence="4">The sequence shown here is derived from an EMBL/GenBank/DDBJ whole genome shotgun (WGS) entry which is preliminary data.</text>
</comment>
<evidence type="ECO:0000256" key="1">
    <source>
        <dbReference type="ARBA" id="ARBA00007553"/>
    </source>
</evidence>
<keyword evidence="2" id="KW-0732">Signal</keyword>
<dbReference type="Gene3D" id="3.40.80.10">
    <property type="entry name" value="Peptidoglycan recognition protein-like"/>
    <property type="match status" value="1"/>
</dbReference>
<dbReference type="InterPro" id="IPR015510">
    <property type="entry name" value="PGRP"/>
</dbReference>
<dbReference type="Proteomes" id="UP001589890">
    <property type="component" value="Unassembled WGS sequence"/>
</dbReference>
<dbReference type="RefSeq" id="WP_380046243.1">
    <property type="nucleotide sequence ID" value="NZ_JBHLTC010000012.1"/>
</dbReference>
<evidence type="ECO:0000313" key="5">
    <source>
        <dbReference type="Proteomes" id="UP001589890"/>
    </source>
</evidence>
<dbReference type="EMBL" id="JBHLTC010000012">
    <property type="protein sequence ID" value="MFC0624652.1"/>
    <property type="molecule type" value="Genomic_DNA"/>
</dbReference>
<dbReference type="PROSITE" id="PS51318">
    <property type="entry name" value="TAT"/>
    <property type="match status" value="1"/>
</dbReference>
<dbReference type="InterPro" id="IPR036505">
    <property type="entry name" value="Amidase/PGRP_sf"/>
</dbReference>
<dbReference type="InterPro" id="IPR002502">
    <property type="entry name" value="Amidase_domain"/>
</dbReference>
<keyword evidence="5" id="KW-1185">Reference proteome</keyword>
<evidence type="ECO:0000313" key="4">
    <source>
        <dbReference type="EMBL" id="MFC0624652.1"/>
    </source>
</evidence>
<feature type="domain" description="Peptidoglycan recognition protein family" evidence="3">
    <location>
        <begin position="167"/>
        <end position="326"/>
    </location>
</feature>
<proteinExistence type="inferred from homology"/>
<dbReference type="PANTHER" id="PTHR11022:SF41">
    <property type="entry name" value="PEPTIDOGLYCAN-RECOGNITION PROTEIN LC-RELATED"/>
    <property type="match status" value="1"/>
</dbReference>
<dbReference type="InterPro" id="IPR006619">
    <property type="entry name" value="PGRP_domain_met/bac"/>
</dbReference>
<gene>
    <name evidence="4" type="ORF">ACFFGN_11310</name>
</gene>
<dbReference type="InterPro" id="IPR006311">
    <property type="entry name" value="TAT_signal"/>
</dbReference>
<feature type="signal peptide" evidence="2">
    <location>
        <begin position="1"/>
        <end position="29"/>
    </location>
</feature>
<dbReference type="PANTHER" id="PTHR11022">
    <property type="entry name" value="PEPTIDOGLYCAN RECOGNITION PROTEIN"/>
    <property type="match status" value="1"/>
</dbReference>
<accession>A0ABV6QM13</accession>
<dbReference type="SMART" id="SM00701">
    <property type="entry name" value="PGRP"/>
    <property type="match status" value="1"/>
</dbReference>
<reference evidence="4 5" key="1">
    <citation type="submission" date="2024-09" db="EMBL/GenBank/DDBJ databases">
        <authorList>
            <person name="Sun Q."/>
            <person name="Mori K."/>
        </authorList>
    </citation>
    <scope>NUCLEOTIDE SEQUENCE [LARGE SCALE GENOMIC DNA]</scope>
    <source>
        <strain evidence="4 5">CGMCC 1.15906</strain>
    </source>
</reference>